<dbReference type="GO" id="GO:0016592">
    <property type="term" value="C:mediator complex"/>
    <property type="evidence" value="ECO:0007669"/>
    <property type="project" value="InterPro"/>
</dbReference>
<accession>A0AAJ7T785</accession>
<dbReference type="GO" id="GO:0003712">
    <property type="term" value="F:transcription coregulator activity"/>
    <property type="evidence" value="ECO:0007669"/>
    <property type="project" value="InterPro"/>
</dbReference>
<keyword evidence="6" id="KW-0010">Activator</keyword>
<dbReference type="KEGG" id="pmrn:116943052"/>
<dbReference type="GO" id="GO:0070847">
    <property type="term" value="C:core mediator complex"/>
    <property type="evidence" value="ECO:0007669"/>
    <property type="project" value="TreeGrafter"/>
</dbReference>
<organism evidence="8 9">
    <name type="scientific">Petromyzon marinus</name>
    <name type="common">Sea lamprey</name>
    <dbReference type="NCBI Taxonomy" id="7757"/>
    <lineage>
        <taxon>Eukaryota</taxon>
        <taxon>Metazoa</taxon>
        <taxon>Chordata</taxon>
        <taxon>Craniata</taxon>
        <taxon>Vertebrata</taxon>
        <taxon>Cyclostomata</taxon>
        <taxon>Hyperoartia</taxon>
        <taxon>Petromyzontiformes</taxon>
        <taxon>Petromyzontidae</taxon>
        <taxon>Petromyzon</taxon>
    </lineage>
</organism>
<keyword evidence="4 6" id="KW-0804">Transcription</keyword>
<proteinExistence type="inferred from homology"/>
<keyword evidence="5 6" id="KW-0539">Nucleus</keyword>
<protein>
    <recommendedName>
        <fullName evidence="6">Mediator of RNA polymerase II transcription subunit 7</fullName>
    </recommendedName>
</protein>
<dbReference type="CTD" id="9443"/>
<dbReference type="GeneID" id="116943052"/>
<evidence type="ECO:0000313" key="9">
    <source>
        <dbReference type="RefSeq" id="XP_032811576.1"/>
    </source>
</evidence>
<evidence type="ECO:0000256" key="6">
    <source>
        <dbReference type="RuleBase" id="RU364060"/>
    </source>
</evidence>
<name>A0AAJ7T785_PETMA</name>
<dbReference type="Pfam" id="PF05983">
    <property type="entry name" value="Med7"/>
    <property type="match status" value="1"/>
</dbReference>
<dbReference type="InterPro" id="IPR037212">
    <property type="entry name" value="Med7/Med21-like"/>
</dbReference>
<comment type="subcellular location">
    <subcellularLocation>
        <location evidence="1 6">Nucleus</location>
    </subcellularLocation>
</comment>
<dbReference type="AlphaFoldDB" id="A0AAJ7T785"/>
<dbReference type="RefSeq" id="XP_032811576.1">
    <property type="nucleotide sequence ID" value="XM_032955685.1"/>
</dbReference>
<dbReference type="Gene3D" id="6.10.140.200">
    <property type="match status" value="1"/>
</dbReference>
<dbReference type="PANTHER" id="PTHR21428:SF11">
    <property type="entry name" value="MEDIATOR OF RNA POLYMERASE II TRANSCRIPTION SUBUNIT 7"/>
    <property type="match status" value="1"/>
</dbReference>
<reference evidence="9" key="1">
    <citation type="submission" date="2025-08" db="UniProtKB">
        <authorList>
            <consortium name="RefSeq"/>
        </authorList>
    </citation>
    <scope>IDENTIFICATION</scope>
    <source>
        <tissue evidence="9">Sperm</tissue>
    </source>
</reference>
<evidence type="ECO:0000313" key="8">
    <source>
        <dbReference type="Proteomes" id="UP001318040"/>
    </source>
</evidence>
<comment type="similarity">
    <text evidence="2 6">Belongs to the Mediator complex subunit 7 family.</text>
</comment>
<dbReference type="Proteomes" id="UP001318040">
    <property type="component" value="Chromosome 16"/>
</dbReference>
<feature type="region of interest" description="Disordered" evidence="7">
    <location>
        <begin position="205"/>
        <end position="243"/>
    </location>
</feature>
<dbReference type="PANTHER" id="PTHR21428">
    <property type="entry name" value="MEDIATOR OF RNA POLYMERASE II TRANSCRIPTION SUBUNIT 7"/>
    <property type="match status" value="1"/>
</dbReference>
<dbReference type="SUPFAM" id="SSF140718">
    <property type="entry name" value="Mediator hinge subcomplex-like"/>
    <property type="match status" value="1"/>
</dbReference>
<comment type="subunit">
    <text evidence="6">Component of the Mediator complex.</text>
</comment>
<feature type="compositionally biased region" description="Low complexity" evidence="7">
    <location>
        <begin position="221"/>
        <end position="232"/>
    </location>
</feature>
<evidence type="ECO:0000256" key="5">
    <source>
        <dbReference type="ARBA" id="ARBA00023242"/>
    </source>
</evidence>
<keyword evidence="8" id="KW-1185">Reference proteome</keyword>
<gene>
    <name evidence="9" type="primary">MED7</name>
</gene>
<feature type="region of interest" description="Disordered" evidence="7">
    <location>
        <begin position="175"/>
        <end position="194"/>
    </location>
</feature>
<evidence type="ECO:0000256" key="1">
    <source>
        <dbReference type="ARBA" id="ARBA00004123"/>
    </source>
</evidence>
<dbReference type="InterPro" id="IPR009244">
    <property type="entry name" value="Mediatior_Med7"/>
</dbReference>
<comment type="function">
    <text evidence="6">Component of the Mediator complex, a coactivator involved in the regulated transcription of nearly all RNA polymerase II-dependent genes. Mediator functions as a bridge to convey information from gene-specific regulatory proteins to the basal RNA polymerase II transcription machinery.</text>
</comment>
<sequence>MAESQQVSSLPLPPMHYAKEYTDEAVRRGVAPRPPPPLRDHYLMFGNPFHCDDVIIRPLESQGIARLYPPDVDHKRELKKLNVSILVNFLDLLDVLVRGPSSVRRDEKLEDLKLLFVHMHHLINEFRPHQARETLRVLLEVQRRTRLDTAQRFSRQLDAVHDLLSGCLAALGGGGEGTGSAGEMAATAGTGGGEATCTTSVKVEPSEEPMEVTPCSPSHPGPGQLGQTGPTPNAGKEANGAMSDKDALMCRLVDELT</sequence>
<evidence type="ECO:0000256" key="2">
    <source>
        <dbReference type="ARBA" id="ARBA00009994"/>
    </source>
</evidence>
<evidence type="ECO:0000256" key="7">
    <source>
        <dbReference type="SAM" id="MobiDB-lite"/>
    </source>
</evidence>
<dbReference type="InterPro" id="IPR044888">
    <property type="entry name" value="Mediatior_Med7_sf"/>
</dbReference>
<evidence type="ECO:0000256" key="4">
    <source>
        <dbReference type="ARBA" id="ARBA00023163"/>
    </source>
</evidence>
<evidence type="ECO:0000256" key="3">
    <source>
        <dbReference type="ARBA" id="ARBA00023015"/>
    </source>
</evidence>
<keyword evidence="3 6" id="KW-0805">Transcription regulation</keyword>
<dbReference type="GO" id="GO:0006357">
    <property type="term" value="P:regulation of transcription by RNA polymerase II"/>
    <property type="evidence" value="ECO:0007669"/>
    <property type="project" value="InterPro"/>
</dbReference>